<dbReference type="Gene3D" id="2.40.50.100">
    <property type="match status" value="2"/>
</dbReference>
<feature type="region of interest" description="Disordered" evidence="11">
    <location>
        <begin position="1"/>
        <end position="20"/>
    </location>
</feature>
<evidence type="ECO:0000256" key="8">
    <source>
        <dbReference type="ARBA" id="ARBA00023136"/>
    </source>
</evidence>
<organism evidence="14 15">
    <name type="scientific">Methylobacterium thuringiense</name>
    <dbReference type="NCBI Taxonomy" id="1003091"/>
    <lineage>
        <taxon>Bacteria</taxon>
        <taxon>Pseudomonadati</taxon>
        <taxon>Pseudomonadota</taxon>
        <taxon>Alphaproteobacteria</taxon>
        <taxon>Hyphomicrobiales</taxon>
        <taxon>Methylobacteriaceae</taxon>
        <taxon>Methylobacterium</taxon>
    </lineage>
</organism>
<dbReference type="Gene3D" id="2.40.30.170">
    <property type="match status" value="1"/>
</dbReference>
<evidence type="ECO:0000256" key="7">
    <source>
        <dbReference type="ARBA" id="ARBA00022989"/>
    </source>
</evidence>
<keyword evidence="4 9" id="KW-1003">Cell membrane</keyword>
<dbReference type="NCBIfam" id="TIGR01843">
    <property type="entry name" value="type_I_hlyD"/>
    <property type="match status" value="1"/>
</dbReference>
<evidence type="ECO:0000256" key="6">
    <source>
        <dbReference type="ARBA" id="ARBA00022692"/>
    </source>
</evidence>
<evidence type="ECO:0000256" key="3">
    <source>
        <dbReference type="ARBA" id="ARBA00022448"/>
    </source>
</evidence>
<comment type="subcellular location">
    <subcellularLocation>
        <location evidence="1 9">Cell inner membrane</location>
        <topology evidence="1 9">Single-pass membrane protein</topology>
    </subcellularLocation>
</comment>
<evidence type="ECO:0000256" key="4">
    <source>
        <dbReference type="ARBA" id="ARBA00022475"/>
    </source>
</evidence>
<sequence>MNARPGPMPPPEPTKLPATESRARSLLPVLRVGTLPTRALAQRIRTFANTREDQEFLPAHLAILETPPSPLAMVFTWTICALFASALLWSFLANLDIYAVASGRVQSSGRSKVLQPFETSKVEAINVSNGARVKAGDLLISLDPTDAGADLAGRVSDLEALGAQMARRVSTIQAIREGQKTAEPAYAETTPLPIKMRETGAMTADLNQYHATRLALESQIAEKVATEQRLTASIAARERLHAVLSERATMRETLVSRSAGTRAAVIDALQQVEQVAADLAYDQGQKQEAKAGIDSLRRRIEQLTSETIAKQAQSLTEIAQKVDSLRQDVIKARLRRERMELRAPIDGTVQQLAVTTVGQVVTAGQPLLVLVPSDGPFEIEALLLNTDIGFVAPGQNVTVKVDSFPFTRYGTAEGKVVRVSRDAVDERDASGATDTLSVVRSQGVSAANGTPRTQNLVFPVTVEVWKNNIVSDGKPVVLTPGMTVQVEIQTGTRRAIDYILSPIRETTSTAGHER</sequence>
<dbReference type="Pfam" id="PF26002">
    <property type="entry name" value="Beta-barrel_AprE"/>
    <property type="match status" value="1"/>
</dbReference>
<gene>
    <name evidence="14" type="primary">hlyD</name>
    <name evidence="14" type="ORF">EKPJFOCH_4123</name>
</gene>
<dbReference type="RefSeq" id="WP_147819184.1">
    <property type="nucleotide sequence ID" value="NZ_BPRA01000025.1"/>
</dbReference>
<protein>
    <recommendedName>
        <fullName evidence="9">Membrane fusion protein (MFP) family protein</fullName>
    </recommendedName>
</protein>
<dbReference type="InterPro" id="IPR010129">
    <property type="entry name" value="T1SS_HlyD"/>
</dbReference>
<keyword evidence="10" id="KW-0175">Coiled coil</keyword>
<evidence type="ECO:0000313" key="15">
    <source>
        <dbReference type="Proteomes" id="UP001055101"/>
    </source>
</evidence>
<accession>A0ABQ4TSJ3</accession>
<dbReference type="Pfam" id="PF25917">
    <property type="entry name" value="BSH_RND"/>
    <property type="match status" value="1"/>
</dbReference>
<evidence type="ECO:0000256" key="5">
    <source>
        <dbReference type="ARBA" id="ARBA00022519"/>
    </source>
</evidence>
<feature type="domain" description="AprE-like beta-barrel" evidence="13">
    <location>
        <begin position="379"/>
        <end position="427"/>
    </location>
</feature>
<keyword evidence="5 9" id="KW-0997">Cell inner membrane</keyword>
<keyword evidence="15" id="KW-1185">Reference proteome</keyword>
<keyword evidence="6" id="KW-0812">Transmembrane</keyword>
<evidence type="ECO:0000256" key="1">
    <source>
        <dbReference type="ARBA" id="ARBA00004377"/>
    </source>
</evidence>
<dbReference type="EMBL" id="BPRA01000025">
    <property type="protein sequence ID" value="GJE57606.1"/>
    <property type="molecule type" value="Genomic_DNA"/>
</dbReference>
<evidence type="ECO:0000256" key="9">
    <source>
        <dbReference type="RuleBase" id="RU365093"/>
    </source>
</evidence>
<evidence type="ECO:0000259" key="12">
    <source>
        <dbReference type="Pfam" id="PF25917"/>
    </source>
</evidence>
<keyword evidence="3 9" id="KW-0813">Transport</keyword>
<keyword evidence="8" id="KW-0472">Membrane</keyword>
<evidence type="ECO:0000259" key="13">
    <source>
        <dbReference type="Pfam" id="PF26002"/>
    </source>
</evidence>
<dbReference type="PANTHER" id="PTHR30386">
    <property type="entry name" value="MEMBRANE FUSION SUBUNIT OF EMRAB-TOLC MULTIDRUG EFFLUX PUMP"/>
    <property type="match status" value="1"/>
</dbReference>
<dbReference type="PANTHER" id="PTHR30386:SF27">
    <property type="entry name" value="MEMBRANE FUSION PROTEIN (MFP) FAMILY PROTEIN"/>
    <property type="match status" value="1"/>
</dbReference>
<reference evidence="14" key="2">
    <citation type="submission" date="2021-08" db="EMBL/GenBank/DDBJ databases">
        <authorList>
            <person name="Tani A."/>
            <person name="Ola A."/>
            <person name="Ogura Y."/>
            <person name="Katsura K."/>
            <person name="Hayashi T."/>
        </authorList>
    </citation>
    <scope>NUCLEOTIDE SEQUENCE</scope>
    <source>
        <strain evidence="14">DSM 23674</strain>
    </source>
</reference>
<evidence type="ECO:0000313" key="14">
    <source>
        <dbReference type="EMBL" id="GJE57606.1"/>
    </source>
</evidence>
<dbReference type="InterPro" id="IPR058625">
    <property type="entry name" value="MdtA-like_BSH"/>
</dbReference>
<evidence type="ECO:0000256" key="10">
    <source>
        <dbReference type="SAM" id="Coils"/>
    </source>
</evidence>
<evidence type="ECO:0000256" key="11">
    <source>
        <dbReference type="SAM" id="MobiDB-lite"/>
    </source>
</evidence>
<feature type="coiled-coil region" evidence="10">
    <location>
        <begin position="286"/>
        <end position="342"/>
    </location>
</feature>
<proteinExistence type="inferred from homology"/>
<evidence type="ECO:0000256" key="2">
    <source>
        <dbReference type="ARBA" id="ARBA00009477"/>
    </source>
</evidence>
<comment type="caution">
    <text evidence="14">The sequence shown here is derived from an EMBL/GenBank/DDBJ whole genome shotgun (WGS) entry which is preliminary data.</text>
</comment>
<dbReference type="Proteomes" id="UP001055101">
    <property type="component" value="Unassembled WGS sequence"/>
</dbReference>
<dbReference type="InterPro" id="IPR058982">
    <property type="entry name" value="Beta-barrel_AprE"/>
</dbReference>
<reference evidence="14" key="1">
    <citation type="journal article" date="2021" name="Front. Microbiol.">
        <title>Comprehensive Comparative Genomics and Phenotyping of Methylobacterium Species.</title>
        <authorList>
            <person name="Alessa O."/>
            <person name="Ogura Y."/>
            <person name="Fujitani Y."/>
            <person name="Takami H."/>
            <person name="Hayashi T."/>
            <person name="Sahin N."/>
            <person name="Tani A."/>
        </authorList>
    </citation>
    <scope>NUCLEOTIDE SEQUENCE</scope>
    <source>
        <strain evidence="14">DSM 23674</strain>
    </source>
</reference>
<dbReference type="InterPro" id="IPR050739">
    <property type="entry name" value="MFP"/>
</dbReference>
<feature type="domain" description="Multidrug resistance protein MdtA-like barrel-sandwich hybrid" evidence="12">
    <location>
        <begin position="122"/>
        <end position="371"/>
    </location>
</feature>
<comment type="similarity">
    <text evidence="2 9">Belongs to the membrane fusion protein (MFP) (TC 8.A.1) family.</text>
</comment>
<dbReference type="PRINTS" id="PR01490">
    <property type="entry name" value="RTXTOXIND"/>
</dbReference>
<keyword evidence="7" id="KW-1133">Transmembrane helix</keyword>
<name>A0ABQ4TSJ3_9HYPH</name>
<feature type="compositionally biased region" description="Pro residues" evidence="11">
    <location>
        <begin position="1"/>
        <end position="14"/>
    </location>
</feature>